<comment type="caution">
    <text evidence="1">The sequence shown here is derived from an EMBL/GenBank/DDBJ whole genome shotgun (WGS) entry which is preliminary data.</text>
</comment>
<protein>
    <submittedName>
        <fullName evidence="1">Uncharacterized protein</fullName>
    </submittedName>
</protein>
<keyword evidence="2" id="KW-1185">Reference proteome</keyword>
<name>G5JNZ4_STRCG</name>
<dbReference type="EMBL" id="AEUV02000002">
    <property type="protein sequence ID" value="EHI74197.1"/>
    <property type="molecule type" value="Genomic_DNA"/>
</dbReference>
<dbReference type="AlphaFoldDB" id="G5JNZ4"/>
<gene>
    <name evidence="1" type="ORF">STRCR_1525</name>
</gene>
<dbReference type="Proteomes" id="UP000004322">
    <property type="component" value="Unassembled WGS sequence"/>
</dbReference>
<accession>G5JNZ4</accession>
<evidence type="ECO:0000313" key="2">
    <source>
        <dbReference type="Proteomes" id="UP000004322"/>
    </source>
</evidence>
<sequence>MWLDVKNFNRFYKRLKYKTAKKFLLRYSCLKEKLKNW</sequence>
<organism evidence="1 2">
    <name type="scientific">Streptococcus criceti HS-6</name>
    <dbReference type="NCBI Taxonomy" id="873449"/>
    <lineage>
        <taxon>Bacteria</taxon>
        <taxon>Bacillati</taxon>
        <taxon>Bacillota</taxon>
        <taxon>Bacilli</taxon>
        <taxon>Lactobacillales</taxon>
        <taxon>Streptococcaceae</taxon>
        <taxon>Streptococcus</taxon>
    </lineage>
</organism>
<reference evidence="1" key="1">
    <citation type="submission" date="2011-07" db="EMBL/GenBank/DDBJ databases">
        <authorList>
            <person name="Stanhope M.J."/>
            <person name="Durkin A.S."/>
            <person name="Hostetler J."/>
            <person name="Kim M."/>
            <person name="Radune D."/>
            <person name="Singh I."/>
            <person name="Town C.D."/>
        </authorList>
    </citation>
    <scope>NUCLEOTIDE SEQUENCE [LARGE SCALE GENOMIC DNA]</scope>
    <source>
        <strain evidence="1">HS-6</strain>
    </source>
</reference>
<proteinExistence type="predicted"/>
<evidence type="ECO:0000313" key="1">
    <source>
        <dbReference type="EMBL" id="EHI74197.1"/>
    </source>
</evidence>